<organism evidence="1 2">
    <name type="scientific">Halosaccharopolyspora lacisalsi</name>
    <dbReference type="NCBI Taxonomy" id="1000566"/>
    <lineage>
        <taxon>Bacteria</taxon>
        <taxon>Bacillati</taxon>
        <taxon>Actinomycetota</taxon>
        <taxon>Actinomycetes</taxon>
        <taxon>Pseudonocardiales</taxon>
        <taxon>Pseudonocardiaceae</taxon>
        <taxon>Halosaccharopolyspora</taxon>
    </lineage>
</organism>
<comment type="caution">
    <text evidence="1">The sequence shown here is derived from an EMBL/GenBank/DDBJ whole genome shotgun (WGS) entry which is preliminary data.</text>
</comment>
<keyword evidence="2" id="KW-1185">Reference proteome</keyword>
<evidence type="ECO:0000313" key="1">
    <source>
        <dbReference type="EMBL" id="MBA8823487.1"/>
    </source>
</evidence>
<name>A0A839DVP2_9PSEU</name>
<gene>
    <name evidence="1" type="ORF">FHX42_000816</name>
</gene>
<dbReference type="EMBL" id="JACGWZ010000001">
    <property type="protein sequence ID" value="MBA8823487.1"/>
    <property type="molecule type" value="Genomic_DNA"/>
</dbReference>
<dbReference type="AlphaFoldDB" id="A0A839DVP2"/>
<proteinExistence type="predicted"/>
<dbReference type="InterPro" id="IPR025358">
    <property type="entry name" value="DUF4262"/>
</dbReference>
<evidence type="ECO:0008006" key="3">
    <source>
        <dbReference type="Google" id="ProtNLM"/>
    </source>
</evidence>
<accession>A0A839DVP2</accession>
<dbReference type="Pfam" id="PF14081">
    <property type="entry name" value="DUF4262"/>
    <property type="match status" value="1"/>
</dbReference>
<dbReference type="Proteomes" id="UP000569329">
    <property type="component" value="Unassembled WGS sequence"/>
</dbReference>
<reference evidence="1 2" key="1">
    <citation type="submission" date="2020-07" db="EMBL/GenBank/DDBJ databases">
        <title>Sequencing the genomes of 1000 actinobacteria strains.</title>
        <authorList>
            <person name="Klenk H.-P."/>
        </authorList>
    </citation>
    <scope>NUCLEOTIDE SEQUENCE [LARGE SCALE GENOMIC DNA]</scope>
    <source>
        <strain evidence="1 2">DSM 45975</strain>
    </source>
</reference>
<protein>
    <recommendedName>
        <fullName evidence="3">DUF4262 domain-containing protein</fullName>
    </recommendedName>
</protein>
<sequence>MADTDENLRKWLVDTAERHGAAVMQVAGDEEGAPYAFSVGAWRRFGKPEVVVIGLASEVSHAVINTYVRRVGRGERFVPGRLYEGFVTECPVTFERVARQHYPEFLGSALLVYGDEGFPALQLVLSLPGGVFPWQDDAPDGFAEYQPVLTASGSPENWTPGYDGP</sequence>
<evidence type="ECO:0000313" key="2">
    <source>
        <dbReference type="Proteomes" id="UP000569329"/>
    </source>
</evidence>